<reference evidence="2" key="1">
    <citation type="submission" date="2018-07" db="EMBL/GenBank/DDBJ databases">
        <title>Complete genome sequence of Sphingomonas bisphenolicum strain AO1, a bisphenol A degradative bacterium isolated from Japanese farm field.</title>
        <authorList>
            <person name="Murakami M."/>
            <person name="Koh M."/>
            <person name="Koba S."/>
            <person name="Matsumura Y."/>
        </authorList>
    </citation>
    <scope>NUCLEOTIDE SEQUENCE</scope>
    <source>
        <strain evidence="2">AO1</strain>
    </source>
</reference>
<evidence type="ECO:0000256" key="1">
    <source>
        <dbReference type="SAM" id="Phobius"/>
    </source>
</evidence>
<feature type="transmembrane region" description="Helical" evidence="1">
    <location>
        <begin position="47"/>
        <end position="64"/>
    </location>
</feature>
<protein>
    <recommendedName>
        <fullName evidence="4">NAD(P) transhydrogenase beta subunit</fullName>
    </recommendedName>
</protein>
<name>A0ABN5WNV3_9SPHN</name>
<feature type="transmembrane region" description="Helical" evidence="1">
    <location>
        <begin position="139"/>
        <end position="161"/>
    </location>
</feature>
<dbReference type="Proteomes" id="UP001059971">
    <property type="component" value="Chromosome 1"/>
</dbReference>
<keyword evidence="1" id="KW-0812">Transmembrane</keyword>
<proteinExistence type="predicted"/>
<feature type="transmembrane region" description="Helical" evidence="1">
    <location>
        <begin position="20"/>
        <end position="40"/>
    </location>
</feature>
<feature type="transmembrane region" description="Helical" evidence="1">
    <location>
        <begin position="190"/>
        <end position="207"/>
    </location>
</feature>
<dbReference type="RefSeq" id="WP_261935408.1">
    <property type="nucleotide sequence ID" value="NZ_AP018817.1"/>
</dbReference>
<evidence type="ECO:0008006" key="4">
    <source>
        <dbReference type="Google" id="ProtNLM"/>
    </source>
</evidence>
<keyword evidence="1" id="KW-1133">Transmembrane helix</keyword>
<keyword evidence="1" id="KW-0472">Membrane</keyword>
<feature type="transmembrane region" description="Helical" evidence="1">
    <location>
        <begin position="95"/>
        <end position="119"/>
    </location>
</feature>
<evidence type="ECO:0000313" key="2">
    <source>
        <dbReference type="EMBL" id="BBF71386.1"/>
    </source>
</evidence>
<accession>A0ABN5WNV3</accession>
<feature type="transmembrane region" description="Helical" evidence="1">
    <location>
        <begin position="168"/>
        <end position="184"/>
    </location>
</feature>
<evidence type="ECO:0000313" key="3">
    <source>
        <dbReference type="Proteomes" id="UP001059971"/>
    </source>
</evidence>
<keyword evidence="3" id="KW-1185">Reference proteome</keyword>
<gene>
    <name evidence="2" type="ORF">SBA_ch1_35860</name>
</gene>
<feature type="transmembrane region" description="Helical" evidence="1">
    <location>
        <begin position="70"/>
        <end position="88"/>
    </location>
</feature>
<sequence length="224" mass="22149">MMPPVGPAWLGAQLDGIDPSPVVAGAYLLSGLLLLVGLWLRNSRHSHRWAMAGIATGAAAAVYSHDVVNLPEMVSAVVIGGSIALLLARRSAVAALLWLAVAGHGLLGVAAMAMAATLWRNPGAFGLLGDDGAVLPFGGGMLVAGFGLGVATLAGALVLAFGRRLGGLPLLTSGAGWAAAALGFAIGNGAMVVAGGMAGVAGLRLAWRARRIASRALPSGAGLP</sequence>
<dbReference type="EMBL" id="AP018817">
    <property type="protein sequence ID" value="BBF71386.1"/>
    <property type="molecule type" value="Genomic_DNA"/>
</dbReference>
<organism evidence="2 3">
    <name type="scientific">Sphingomonas bisphenolicum</name>
    <dbReference type="NCBI Taxonomy" id="296544"/>
    <lineage>
        <taxon>Bacteria</taxon>
        <taxon>Pseudomonadati</taxon>
        <taxon>Pseudomonadota</taxon>
        <taxon>Alphaproteobacteria</taxon>
        <taxon>Sphingomonadales</taxon>
        <taxon>Sphingomonadaceae</taxon>
        <taxon>Sphingomonas</taxon>
    </lineage>
</organism>